<proteinExistence type="predicted"/>
<dbReference type="EMBL" id="CAIIGD010000018">
    <property type="protein sequence ID" value="CAC8238945.1"/>
    <property type="molecule type" value="Genomic_DNA"/>
</dbReference>
<dbReference type="Proteomes" id="UP000459586">
    <property type="component" value="Unassembled WGS sequence"/>
</dbReference>
<evidence type="ECO:0000313" key="7">
    <source>
        <dbReference type="EMBL" id="CAC5811415.1"/>
    </source>
</evidence>
<reference evidence="11 12" key="2">
    <citation type="submission" date="2019-12" db="EMBL/GenBank/DDBJ databases">
        <authorList>
            <consortium name="Pathogen Informatics"/>
        </authorList>
    </citation>
    <scope>NUCLEOTIDE SEQUENCE [LARGE SCALE GENOMIC DNA]</scope>
    <source>
        <strain evidence="8 18">MOS105</strain>
        <strain evidence="1 14">S040_N01_C01</strain>
        <strain evidence="2 12">S087_N01_C01</strain>
        <strain evidence="7 17">SG160</strain>
        <strain evidence="5 16">T012_N10_C04</strain>
        <strain evidence="3 11">T012_N16_C08</strain>
        <strain evidence="4 13">T065_N03_C06</strain>
        <strain evidence="6 15">T197_A02_C01</strain>
    </source>
</reference>
<protein>
    <submittedName>
        <fullName evidence="4">Phage protein</fullName>
    </submittedName>
</protein>
<evidence type="ECO:0000313" key="11">
    <source>
        <dbReference type="Proteomes" id="UP000442696"/>
    </source>
</evidence>
<dbReference type="Proteomes" id="UP000443708">
    <property type="component" value="Unassembled WGS sequence"/>
</dbReference>
<sequence length="75" mass="8732">MAAYKKALDIVDSFLTEELENSSSNYKTSCKLLKNLVEDEELTDIQKFETLTELKNLILRVETRLLVNSSWRSYV</sequence>
<evidence type="ECO:0000313" key="14">
    <source>
        <dbReference type="Proteomes" id="UP000443708"/>
    </source>
</evidence>
<evidence type="ECO:0000313" key="12">
    <source>
        <dbReference type="Proteomes" id="UP000442782"/>
    </source>
</evidence>
<evidence type="ECO:0000313" key="2">
    <source>
        <dbReference type="EMBL" id="CAA4168428.1"/>
    </source>
</evidence>
<dbReference type="EMBL" id="CACUNS010000024">
    <property type="protein sequence ID" value="CAA6128966.1"/>
    <property type="molecule type" value="Genomic_DNA"/>
</dbReference>
<dbReference type="EMBL" id="CACURZ010000022">
    <property type="protein sequence ID" value="CAA6391166.1"/>
    <property type="molecule type" value="Genomic_DNA"/>
</dbReference>
<dbReference type="AlphaFoldDB" id="A0A2I7Y966"/>
<dbReference type="EMBL" id="RQTC01000017">
    <property type="protein sequence ID" value="RZH95695.1"/>
    <property type="molecule type" value="Genomic_DNA"/>
</dbReference>
<dbReference type="RefSeq" id="WP_000742009.1">
    <property type="nucleotide sequence ID" value="NZ_AP025249.1"/>
</dbReference>
<dbReference type="Proteomes" id="UP000507112">
    <property type="component" value="Unassembled WGS sequence"/>
</dbReference>
<name>A0A2I7Y966_STAAU</name>
<evidence type="ECO:0000313" key="9">
    <source>
        <dbReference type="EMBL" id="RZH95695.1"/>
    </source>
</evidence>
<dbReference type="Proteomes" id="UP000442696">
    <property type="component" value="Unassembled WGS sequence"/>
</dbReference>
<dbReference type="Proteomes" id="UP000505390">
    <property type="component" value="Unassembled WGS sequence"/>
</dbReference>
<evidence type="ECO:0000313" key="18">
    <source>
        <dbReference type="Proteomes" id="UP000507112"/>
    </source>
</evidence>
<dbReference type="Proteomes" id="UP000293434">
    <property type="component" value="Unassembled WGS sequence"/>
</dbReference>
<reference evidence="9 10" key="1">
    <citation type="submission" date="2018-11" db="EMBL/GenBank/DDBJ databases">
        <title>Genomic profiling of Staphylococcus species from a Poultry farm system in KwaZulu-Natal, South Africa.</title>
        <authorList>
            <person name="Amoako D.G."/>
            <person name="Somboro A.M."/>
            <person name="Abia A.L.K."/>
            <person name="Bester L.A."/>
            <person name="Essack S.Y."/>
        </authorList>
    </citation>
    <scope>NUCLEOTIDE SEQUENCE [LARGE SCALE GENOMIC DNA]</scope>
    <source>
        <strain evidence="9 10">SA9</strain>
    </source>
</reference>
<dbReference type="Proteomes" id="UP000459702">
    <property type="component" value="Unassembled WGS sequence"/>
</dbReference>
<evidence type="ECO:0000313" key="5">
    <source>
        <dbReference type="EMBL" id="CAA6128966.1"/>
    </source>
</evidence>
<evidence type="ECO:0000313" key="17">
    <source>
        <dbReference type="Proteomes" id="UP000505390"/>
    </source>
</evidence>
<dbReference type="EMBL" id="CACTQT010000023">
    <property type="protein sequence ID" value="CAA4399419.1"/>
    <property type="molecule type" value="Genomic_DNA"/>
</dbReference>
<comment type="caution">
    <text evidence="4">The sequence shown here is derived from an EMBL/GenBank/DDBJ whole genome shotgun (WGS) entry which is preliminary data.</text>
</comment>
<evidence type="ECO:0000313" key="15">
    <source>
        <dbReference type="Proteomes" id="UP000459586"/>
    </source>
</evidence>
<evidence type="ECO:0000313" key="1">
    <source>
        <dbReference type="EMBL" id="CAA4167702.1"/>
    </source>
</evidence>
<organism evidence="4 13">
    <name type="scientific">Staphylococcus aureus</name>
    <dbReference type="NCBI Taxonomy" id="1280"/>
    <lineage>
        <taxon>Bacteria</taxon>
        <taxon>Bacillati</taxon>
        <taxon>Bacillota</taxon>
        <taxon>Bacilli</taxon>
        <taxon>Bacillales</taxon>
        <taxon>Staphylococcaceae</taxon>
        <taxon>Staphylococcus</taxon>
    </lineage>
</organism>
<dbReference type="Proteomes" id="UP000443506">
    <property type="component" value="Unassembled WGS sequence"/>
</dbReference>
<evidence type="ECO:0000313" key="3">
    <source>
        <dbReference type="EMBL" id="CAA4399419.1"/>
    </source>
</evidence>
<dbReference type="EMBL" id="CAIGXB010000017">
    <property type="protein sequence ID" value="CAC5811415.1"/>
    <property type="molecule type" value="Genomic_DNA"/>
</dbReference>
<evidence type="ECO:0000313" key="16">
    <source>
        <dbReference type="Proteomes" id="UP000459702"/>
    </source>
</evidence>
<evidence type="ECO:0000313" key="8">
    <source>
        <dbReference type="EMBL" id="CAC8238945.1"/>
    </source>
</evidence>
<dbReference type="EMBL" id="CACTWD010000024">
    <property type="protein sequence ID" value="CAA4707028.1"/>
    <property type="molecule type" value="Genomic_DNA"/>
</dbReference>
<dbReference type="Proteomes" id="UP000442782">
    <property type="component" value="Unassembled WGS sequence"/>
</dbReference>
<evidence type="ECO:0000313" key="13">
    <source>
        <dbReference type="Proteomes" id="UP000443506"/>
    </source>
</evidence>
<accession>A0A2I7Y966</accession>
<evidence type="ECO:0000313" key="4">
    <source>
        <dbReference type="EMBL" id="CAA4707028.1"/>
    </source>
</evidence>
<dbReference type="EMBL" id="CACTOE010000031">
    <property type="protein sequence ID" value="CAA4168428.1"/>
    <property type="molecule type" value="Genomic_DNA"/>
</dbReference>
<gene>
    <name evidence="9" type="ORF">EIG94_01800</name>
    <name evidence="2" type="ORF">SAMEA1029512_02740</name>
    <name evidence="1" type="ORF">SAMEA1029528_02725</name>
    <name evidence="3" type="ORF">SAMEA2078260_02676</name>
    <name evidence="5" type="ORF">SAMEA2078588_02686</name>
    <name evidence="6" type="ORF">SAMEA2080344_02658</name>
    <name evidence="4" type="ORF">SAMEA2081063_02703</name>
    <name evidence="7" type="ORF">SAMEA4008575_02785</name>
    <name evidence="8" type="ORF">SAMEA70146418_02851</name>
</gene>
<dbReference type="EMBL" id="CACTPI010000021">
    <property type="protein sequence ID" value="CAA4167702.1"/>
    <property type="molecule type" value="Genomic_DNA"/>
</dbReference>
<evidence type="ECO:0000313" key="6">
    <source>
        <dbReference type="EMBL" id="CAA6391166.1"/>
    </source>
</evidence>
<evidence type="ECO:0000313" key="10">
    <source>
        <dbReference type="Proteomes" id="UP000293434"/>
    </source>
</evidence>